<dbReference type="Pfam" id="PF00126">
    <property type="entry name" value="HTH_1"/>
    <property type="match status" value="1"/>
</dbReference>
<dbReference type="PROSITE" id="PS50931">
    <property type="entry name" value="HTH_LYSR"/>
    <property type="match status" value="1"/>
</dbReference>
<evidence type="ECO:0000313" key="7">
    <source>
        <dbReference type="Proteomes" id="UP000270342"/>
    </source>
</evidence>
<dbReference type="SUPFAM" id="SSF46785">
    <property type="entry name" value="Winged helix' DNA-binding domain"/>
    <property type="match status" value="1"/>
</dbReference>
<keyword evidence="2" id="KW-0805">Transcription regulation</keyword>
<comment type="caution">
    <text evidence="6">The sequence shown here is derived from an EMBL/GenBank/DDBJ whole genome shotgun (WGS) entry which is preliminary data.</text>
</comment>
<dbReference type="GO" id="GO:0003700">
    <property type="term" value="F:DNA-binding transcription factor activity"/>
    <property type="evidence" value="ECO:0007669"/>
    <property type="project" value="InterPro"/>
</dbReference>
<accession>A0A494YAD6</accession>
<dbReference type="EMBL" id="RBZU01000001">
    <property type="protein sequence ID" value="RKP59125.1"/>
    <property type="molecule type" value="Genomic_DNA"/>
</dbReference>
<evidence type="ECO:0000256" key="1">
    <source>
        <dbReference type="ARBA" id="ARBA00009437"/>
    </source>
</evidence>
<dbReference type="RefSeq" id="WP_121084319.1">
    <property type="nucleotide sequence ID" value="NZ_RBZU01000001.1"/>
</dbReference>
<dbReference type="GO" id="GO:0005829">
    <property type="term" value="C:cytosol"/>
    <property type="evidence" value="ECO:0007669"/>
    <property type="project" value="TreeGrafter"/>
</dbReference>
<comment type="similarity">
    <text evidence="1">Belongs to the LysR transcriptional regulatory family.</text>
</comment>
<dbReference type="Proteomes" id="UP000270342">
    <property type="component" value="Unassembled WGS sequence"/>
</dbReference>
<dbReference type="Gene3D" id="3.40.190.290">
    <property type="match status" value="1"/>
</dbReference>
<feature type="domain" description="HTH lysR-type" evidence="5">
    <location>
        <begin position="1"/>
        <end position="58"/>
    </location>
</feature>
<dbReference type="InterPro" id="IPR005119">
    <property type="entry name" value="LysR_subst-bd"/>
</dbReference>
<evidence type="ECO:0000313" key="6">
    <source>
        <dbReference type="EMBL" id="RKP59125.1"/>
    </source>
</evidence>
<dbReference type="Gene3D" id="1.10.10.10">
    <property type="entry name" value="Winged helix-like DNA-binding domain superfamily/Winged helix DNA-binding domain"/>
    <property type="match status" value="1"/>
</dbReference>
<dbReference type="InterPro" id="IPR036390">
    <property type="entry name" value="WH_DNA-bd_sf"/>
</dbReference>
<sequence>MDIRALRYFVEVVRRQGFTAAADALFVTQPTISKMVRQIEEEVGTPLLVRDGRTVAPTETGRIVYQRGLEMLELQARLEAELAEASSGMRGELAISVPPLASMLLTPVLAEFHRLHPGVRLKLFERGSLRGLEDLRENRFEIAGLMMPVDRAELASVPLARSPLRLVTPAGGPWQGRETVSFAELSQASFVMYGEGFSLNDLVTAACARHGFTPRVSGQSTDWNMLARMVEIGVGVAVLPDLFCAQLDRDQVDVVAFAEPDLVWDMAMCWRRNAHLSSAARAWIHLAETMLGPRNP</sequence>
<evidence type="ECO:0000259" key="5">
    <source>
        <dbReference type="PROSITE" id="PS50931"/>
    </source>
</evidence>
<dbReference type="SUPFAM" id="SSF53850">
    <property type="entry name" value="Periplasmic binding protein-like II"/>
    <property type="match status" value="1"/>
</dbReference>
<dbReference type="FunFam" id="1.10.10.10:FF:000001">
    <property type="entry name" value="LysR family transcriptional regulator"/>
    <property type="match status" value="1"/>
</dbReference>
<dbReference type="PANTHER" id="PTHR30419:SF8">
    <property type="entry name" value="NITROGEN ASSIMILATION TRANSCRIPTIONAL ACTIVATOR-RELATED"/>
    <property type="match status" value="1"/>
</dbReference>
<dbReference type="PANTHER" id="PTHR30419">
    <property type="entry name" value="HTH-TYPE TRANSCRIPTIONAL REGULATOR YBHD"/>
    <property type="match status" value="1"/>
</dbReference>
<protein>
    <submittedName>
        <fullName evidence="6">LysR family transcriptional regulator</fullName>
    </submittedName>
</protein>
<keyword evidence="7" id="KW-1185">Reference proteome</keyword>
<dbReference type="GO" id="GO:0003677">
    <property type="term" value="F:DNA binding"/>
    <property type="evidence" value="ECO:0007669"/>
    <property type="project" value="UniProtKB-KW"/>
</dbReference>
<evidence type="ECO:0000256" key="3">
    <source>
        <dbReference type="ARBA" id="ARBA00023125"/>
    </source>
</evidence>
<keyword evidence="3" id="KW-0238">DNA-binding</keyword>
<organism evidence="6 7">
    <name type="scientific">Pararobbsia silviterrae</name>
    <dbReference type="NCBI Taxonomy" id="1792498"/>
    <lineage>
        <taxon>Bacteria</taxon>
        <taxon>Pseudomonadati</taxon>
        <taxon>Pseudomonadota</taxon>
        <taxon>Betaproteobacteria</taxon>
        <taxon>Burkholderiales</taxon>
        <taxon>Burkholderiaceae</taxon>
        <taxon>Pararobbsia</taxon>
    </lineage>
</organism>
<dbReference type="InterPro" id="IPR000847">
    <property type="entry name" value="LysR_HTH_N"/>
</dbReference>
<proteinExistence type="inferred from homology"/>
<reference evidence="6 7" key="1">
    <citation type="submission" date="2018-10" db="EMBL/GenBank/DDBJ databases">
        <title>Robbsia sp. DHC34, isolated from soil.</title>
        <authorList>
            <person name="Gao Z.-H."/>
            <person name="Qiu L.-H."/>
        </authorList>
    </citation>
    <scope>NUCLEOTIDE SEQUENCE [LARGE SCALE GENOMIC DNA]</scope>
    <source>
        <strain evidence="6 7">DHC34</strain>
    </source>
</reference>
<dbReference type="PRINTS" id="PR00039">
    <property type="entry name" value="HTHLYSR"/>
</dbReference>
<name>A0A494YAD6_9BURK</name>
<dbReference type="InterPro" id="IPR050950">
    <property type="entry name" value="HTH-type_LysR_regulators"/>
</dbReference>
<dbReference type="InterPro" id="IPR036388">
    <property type="entry name" value="WH-like_DNA-bd_sf"/>
</dbReference>
<dbReference type="OrthoDB" id="5671700at2"/>
<keyword evidence="4" id="KW-0804">Transcription</keyword>
<evidence type="ECO:0000256" key="2">
    <source>
        <dbReference type="ARBA" id="ARBA00023015"/>
    </source>
</evidence>
<dbReference type="Pfam" id="PF03466">
    <property type="entry name" value="LysR_substrate"/>
    <property type="match status" value="1"/>
</dbReference>
<evidence type="ECO:0000256" key="4">
    <source>
        <dbReference type="ARBA" id="ARBA00023163"/>
    </source>
</evidence>
<gene>
    <name evidence="6" type="ORF">D7S86_04295</name>
</gene>
<dbReference type="AlphaFoldDB" id="A0A494YAD6"/>